<name>A0A6C0AEG3_9ZZZZ</name>
<protein>
    <submittedName>
        <fullName evidence="1">Uncharacterized protein</fullName>
    </submittedName>
</protein>
<accession>A0A6C0AEG3</accession>
<reference evidence="1" key="1">
    <citation type="journal article" date="2020" name="Nature">
        <title>Giant virus diversity and host interactions through global metagenomics.</title>
        <authorList>
            <person name="Schulz F."/>
            <person name="Roux S."/>
            <person name="Paez-Espino D."/>
            <person name="Jungbluth S."/>
            <person name="Walsh D.A."/>
            <person name="Denef V.J."/>
            <person name="McMahon K.D."/>
            <person name="Konstantinidis K.T."/>
            <person name="Eloe-Fadrosh E.A."/>
            <person name="Kyrpides N.C."/>
            <person name="Woyke T."/>
        </authorList>
    </citation>
    <scope>NUCLEOTIDE SEQUENCE</scope>
    <source>
        <strain evidence="1">GVMAG-S-1021933-23</strain>
    </source>
</reference>
<evidence type="ECO:0000313" key="1">
    <source>
        <dbReference type="EMBL" id="QHS78144.1"/>
    </source>
</evidence>
<dbReference type="AlphaFoldDB" id="A0A6C0AEG3"/>
<organism evidence="1">
    <name type="scientific">viral metagenome</name>
    <dbReference type="NCBI Taxonomy" id="1070528"/>
    <lineage>
        <taxon>unclassified sequences</taxon>
        <taxon>metagenomes</taxon>
        <taxon>organismal metagenomes</taxon>
    </lineage>
</organism>
<proteinExistence type="predicted"/>
<sequence>MPPKRKHNKKFLDEIPPVNDTVFKFPGELNSYNEYTKGIDIETEDIPGFIEAILSDVGIEPDEKIKFVKKFAIRYVKNEKFRNLTQNAVVLFVNNKYGGIYSNRFDAREIAIKNGFKGSDIFIVPVTPDIYYEKNELNIPIGVTYKKVKTFSGNDMIVKDHNKISIKCDMIENDNNFLYNTNETYLVDSGCHVTHIPCTEYYNYKTKKYNNYPFLDNNEIMNDDKYKNDSLLLLNDLIIEKIIVTCKNSLDEKYYKLEHIFQDNLNFLINNIVKCPIKSLTSFYVNFEKQGKNYFSIIKSSSDIFERPKKVESLFGLNDLMKLNFSSEYINDDLSIIKFSEIPKRSYFSNEFNWINDISNFFLIASNFKLFSKSYRNIFEDNEMSRRDSNEFFDVKEYFLSKSALEKIYDEEFDIEPIHQEYKTSEPKIFMIVDKLVQLDKLKEKINNSNDIDGFIYKDIHQDILKCWIKNNEKIELVKSLKIKKIKKECDNDYINLFSKKISEWKTKI</sequence>
<dbReference type="EMBL" id="MN740594">
    <property type="protein sequence ID" value="QHS78144.1"/>
    <property type="molecule type" value="Genomic_DNA"/>
</dbReference>